<dbReference type="Proteomes" id="UP000238479">
    <property type="component" value="Chromosome 1"/>
</dbReference>
<dbReference type="InterPro" id="IPR057670">
    <property type="entry name" value="SH3_retrovirus"/>
</dbReference>
<dbReference type="AlphaFoldDB" id="A0A2P6SA77"/>
<dbReference type="InterPro" id="IPR025724">
    <property type="entry name" value="GAG-pre-integrase_dom"/>
</dbReference>
<dbReference type="InterPro" id="IPR036397">
    <property type="entry name" value="RNaseH_sf"/>
</dbReference>
<dbReference type="STRING" id="74649.A0A2P6SA77"/>
<keyword evidence="4" id="KW-0695">RNA-directed DNA polymerase</keyword>
<evidence type="ECO:0000256" key="1">
    <source>
        <dbReference type="ARBA" id="ARBA00022670"/>
    </source>
</evidence>
<sequence>MAVLVVFNIAVAVAPPPIEICERQGHSAIDCYNRMNHAYVGRIPPAKLTALFAAPTTPVEAPVAFAARSSSVLPTPSFSQTVPVHPPYSPTSPGFSFFPAPVANSTWLADSGASQHVTPDLSQLSEAAPYYGNTKLTVGNGQHLRIAHIGSAIMHTPSASFHMNNVLHVPEITQNLLSVNRFVSDNNCAFVLTPSGSMIKDLGLRRTLSQGPVRDGVYPIHFNSSSSLLHSTPSPQSPQVQSASLLSSDVWHARLGHANSQVVNKVLQAIKVPAATSKHSLCVYCMQGKAHRLPFSPSSSICSGPLQLLHADVWGPASISSTLGHRYFLSLVDDWSKFCWIIPLFKKSDVPLAFHIFKLRVENLLSTSIKTLRSDGGGEFTSNSFKLYLTQHGIQHQLSCPHTPQQNGVVERKHRHIIEMARTILAQSQLPYSYWLRACLTATFTINRLPTMTSKSPFEILYNKAPDYQFLKPFGCLCFPWLRPYTTHKFAPRSSPCIFIGYSHDHKGYDCLDPISGRIYTSRHVQFDETSFPFKTHTAHTSSSTHSDLPIFLHPYSPPIPTTSPLSSQSFPSIPTPHTSSPTHHSTSTSPTLIPSPRSNPLPAIPTSVPSPPPIPAPLPPNQPPLPNTSRHILRRSTPAPSPHNMLTRSKTGHSKPKVFFATNHPLPKATALFASCPITPTSYSQASKYPAWTAAMKEEISALQHTNTWTLVPHHPNMNVVGCKWVYRVQQR</sequence>
<dbReference type="PROSITE" id="PS50994">
    <property type="entry name" value="INTEGRASE"/>
    <property type="match status" value="1"/>
</dbReference>
<evidence type="ECO:0000313" key="5">
    <source>
        <dbReference type="Proteomes" id="UP000238479"/>
    </source>
</evidence>
<organism evidence="4 5">
    <name type="scientific">Rosa chinensis</name>
    <name type="common">China rose</name>
    <dbReference type="NCBI Taxonomy" id="74649"/>
    <lineage>
        <taxon>Eukaryota</taxon>
        <taxon>Viridiplantae</taxon>
        <taxon>Streptophyta</taxon>
        <taxon>Embryophyta</taxon>
        <taxon>Tracheophyta</taxon>
        <taxon>Spermatophyta</taxon>
        <taxon>Magnoliopsida</taxon>
        <taxon>eudicotyledons</taxon>
        <taxon>Gunneridae</taxon>
        <taxon>Pentapetalae</taxon>
        <taxon>rosids</taxon>
        <taxon>fabids</taxon>
        <taxon>Rosales</taxon>
        <taxon>Rosaceae</taxon>
        <taxon>Rosoideae</taxon>
        <taxon>Rosoideae incertae sedis</taxon>
        <taxon>Rosa</taxon>
    </lineage>
</organism>
<dbReference type="GO" id="GO:0015074">
    <property type="term" value="P:DNA integration"/>
    <property type="evidence" value="ECO:0007669"/>
    <property type="project" value="InterPro"/>
</dbReference>
<dbReference type="InterPro" id="IPR039537">
    <property type="entry name" value="Retrotran_Ty1/copia-like"/>
</dbReference>
<feature type="domain" description="Integrase catalytic" evidence="3">
    <location>
        <begin position="301"/>
        <end position="465"/>
    </location>
</feature>
<dbReference type="EMBL" id="PDCK01000039">
    <property type="protein sequence ID" value="PRQ55598.1"/>
    <property type="molecule type" value="Genomic_DNA"/>
</dbReference>
<dbReference type="Pfam" id="PF22936">
    <property type="entry name" value="Pol_BBD"/>
    <property type="match status" value="1"/>
</dbReference>
<gene>
    <name evidence="4" type="ORF">RchiOBHm_Chr1g0326341</name>
</gene>
<dbReference type="Pfam" id="PF00665">
    <property type="entry name" value="rve"/>
    <property type="match status" value="1"/>
</dbReference>
<evidence type="ECO:0000256" key="2">
    <source>
        <dbReference type="SAM" id="MobiDB-lite"/>
    </source>
</evidence>
<dbReference type="Gramene" id="PRQ55598">
    <property type="protein sequence ID" value="PRQ55598"/>
    <property type="gene ID" value="RchiOBHm_Chr1g0326341"/>
</dbReference>
<dbReference type="OMA" id="FTISCEF"/>
<dbReference type="Pfam" id="PF13976">
    <property type="entry name" value="gag_pre-integrs"/>
    <property type="match status" value="1"/>
</dbReference>
<dbReference type="PANTHER" id="PTHR42648:SF26">
    <property type="entry name" value="INTEGRASE CATALYTIC DOMAIN-CONTAINING PROTEIN"/>
    <property type="match status" value="1"/>
</dbReference>
<feature type="region of interest" description="Disordered" evidence="2">
    <location>
        <begin position="562"/>
        <end position="658"/>
    </location>
</feature>
<dbReference type="PANTHER" id="PTHR42648">
    <property type="entry name" value="TRANSPOSASE, PUTATIVE-RELATED"/>
    <property type="match status" value="1"/>
</dbReference>
<dbReference type="GO" id="GO:0003964">
    <property type="term" value="F:RNA-directed DNA polymerase activity"/>
    <property type="evidence" value="ECO:0007669"/>
    <property type="project" value="UniProtKB-KW"/>
</dbReference>
<feature type="compositionally biased region" description="Low complexity" evidence="2">
    <location>
        <begin position="563"/>
        <end position="597"/>
    </location>
</feature>
<keyword evidence="4" id="KW-0548">Nucleotidyltransferase</keyword>
<keyword evidence="1" id="KW-0645">Protease</keyword>
<name>A0A2P6SA77_ROSCH</name>
<dbReference type="EC" id="2.7.7.49" evidence="4"/>
<dbReference type="InterPro" id="IPR054722">
    <property type="entry name" value="PolX-like_BBD"/>
</dbReference>
<evidence type="ECO:0000313" key="4">
    <source>
        <dbReference type="EMBL" id="PRQ55598.1"/>
    </source>
</evidence>
<dbReference type="GO" id="GO:0003676">
    <property type="term" value="F:nucleic acid binding"/>
    <property type="evidence" value="ECO:0007669"/>
    <property type="project" value="InterPro"/>
</dbReference>
<dbReference type="InterPro" id="IPR001584">
    <property type="entry name" value="Integrase_cat-core"/>
</dbReference>
<evidence type="ECO:0000259" key="3">
    <source>
        <dbReference type="PROSITE" id="PS50994"/>
    </source>
</evidence>
<dbReference type="SUPFAM" id="SSF53098">
    <property type="entry name" value="Ribonuclease H-like"/>
    <property type="match status" value="1"/>
</dbReference>
<comment type="caution">
    <text evidence="4">The sequence shown here is derived from an EMBL/GenBank/DDBJ whole genome shotgun (WGS) entry which is preliminary data.</text>
</comment>
<dbReference type="GO" id="GO:0006508">
    <property type="term" value="P:proteolysis"/>
    <property type="evidence" value="ECO:0007669"/>
    <property type="project" value="UniProtKB-KW"/>
</dbReference>
<dbReference type="Gene3D" id="3.30.420.10">
    <property type="entry name" value="Ribonuclease H-like superfamily/Ribonuclease H"/>
    <property type="match status" value="1"/>
</dbReference>
<protein>
    <submittedName>
        <fullName evidence="4">Putative RNA-directed DNA polymerase</fullName>
        <ecNumber evidence="4">2.7.7.49</ecNumber>
    </submittedName>
</protein>
<accession>A0A2P6SA77</accession>
<dbReference type="GO" id="GO:0008233">
    <property type="term" value="F:peptidase activity"/>
    <property type="evidence" value="ECO:0007669"/>
    <property type="project" value="UniProtKB-KW"/>
</dbReference>
<reference evidence="4 5" key="1">
    <citation type="journal article" date="2018" name="Nat. Genet.">
        <title>The Rosa genome provides new insights in the design of modern roses.</title>
        <authorList>
            <person name="Bendahmane M."/>
        </authorList>
    </citation>
    <scope>NUCLEOTIDE SEQUENCE [LARGE SCALE GENOMIC DNA]</scope>
    <source>
        <strain evidence="5">cv. Old Blush</strain>
    </source>
</reference>
<keyword evidence="5" id="KW-1185">Reference proteome</keyword>
<dbReference type="InterPro" id="IPR012337">
    <property type="entry name" value="RNaseH-like_sf"/>
</dbReference>
<keyword evidence="1" id="KW-0378">Hydrolase</keyword>
<proteinExistence type="predicted"/>
<feature type="compositionally biased region" description="Pro residues" evidence="2">
    <location>
        <begin position="598"/>
        <end position="627"/>
    </location>
</feature>
<keyword evidence="4" id="KW-0808">Transferase</keyword>
<dbReference type="Pfam" id="PF25597">
    <property type="entry name" value="SH3_retrovirus"/>
    <property type="match status" value="1"/>
</dbReference>